<feature type="region of interest" description="Disordered" evidence="1">
    <location>
        <begin position="1"/>
        <end position="23"/>
    </location>
</feature>
<accession>A0ABP9Z094</accession>
<dbReference type="CDD" id="cd02257">
    <property type="entry name" value="Peptidase_C19"/>
    <property type="match status" value="1"/>
</dbReference>
<comment type="caution">
    <text evidence="2">The sequence shown here is derived from an EMBL/GenBank/DDBJ whole genome shotgun (WGS) entry which is preliminary data.</text>
</comment>
<evidence type="ECO:0000313" key="3">
    <source>
        <dbReference type="Proteomes" id="UP001473302"/>
    </source>
</evidence>
<name>A0ABP9Z094_9FUNG</name>
<dbReference type="Gene3D" id="3.90.70.10">
    <property type="entry name" value="Cysteine proteinases"/>
    <property type="match status" value="1"/>
</dbReference>
<sequence>MKRIDNNAAESSGSAIADEQSNDNTWNQQEALDIINQDYIEIPRRVDNLRGRIRHDFDGHVDRPYVLYDIVCFFPGQSIGSFTVYIRNHSRNEWWLYNDALVGVVTQADMMNTSRQYSHSIYYLDQRELP</sequence>
<evidence type="ECO:0008006" key="4">
    <source>
        <dbReference type="Google" id="ProtNLM"/>
    </source>
</evidence>
<proteinExistence type="predicted"/>
<dbReference type="Proteomes" id="UP001473302">
    <property type="component" value="Unassembled WGS sequence"/>
</dbReference>
<keyword evidence="3" id="KW-1185">Reference proteome</keyword>
<dbReference type="EMBL" id="BAABUK010000013">
    <property type="protein sequence ID" value="GAA5812544.1"/>
    <property type="molecule type" value="Genomic_DNA"/>
</dbReference>
<protein>
    <recommendedName>
        <fullName evidence="4">USP domain-containing protein</fullName>
    </recommendedName>
</protein>
<organism evidence="2 3">
    <name type="scientific">Mucor flavus</name>
    <dbReference type="NCBI Taxonomy" id="439312"/>
    <lineage>
        <taxon>Eukaryota</taxon>
        <taxon>Fungi</taxon>
        <taxon>Fungi incertae sedis</taxon>
        <taxon>Mucoromycota</taxon>
        <taxon>Mucoromycotina</taxon>
        <taxon>Mucoromycetes</taxon>
        <taxon>Mucorales</taxon>
        <taxon>Mucorineae</taxon>
        <taxon>Mucoraceae</taxon>
        <taxon>Mucor</taxon>
    </lineage>
</organism>
<dbReference type="InterPro" id="IPR038765">
    <property type="entry name" value="Papain-like_cys_pep_sf"/>
</dbReference>
<evidence type="ECO:0000256" key="1">
    <source>
        <dbReference type="SAM" id="MobiDB-lite"/>
    </source>
</evidence>
<reference evidence="2 3" key="1">
    <citation type="submission" date="2024-04" db="EMBL/GenBank/DDBJ databases">
        <title>genome sequences of Mucor flavus KT1a and Helicostylum pulchrum KT1b strains isolated from the surface of a dry-aged beef.</title>
        <authorList>
            <person name="Toyotome T."/>
            <person name="Hosono M."/>
            <person name="Torimaru M."/>
            <person name="Fukuda K."/>
            <person name="Mikami N."/>
        </authorList>
    </citation>
    <scope>NUCLEOTIDE SEQUENCE [LARGE SCALE GENOMIC DNA]</scope>
    <source>
        <strain evidence="2 3">KT1a</strain>
    </source>
</reference>
<dbReference type="SUPFAM" id="SSF54001">
    <property type="entry name" value="Cysteine proteinases"/>
    <property type="match status" value="1"/>
</dbReference>
<gene>
    <name evidence="2" type="ORF">MFLAVUS_006001</name>
</gene>
<evidence type="ECO:0000313" key="2">
    <source>
        <dbReference type="EMBL" id="GAA5812544.1"/>
    </source>
</evidence>